<dbReference type="RefSeq" id="WP_303280336.1">
    <property type="nucleotide sequence ID" value="NZ_BAABCZ010000016.1"/>
</dbReference>
<dbReference type="InterPro" id="IPR003343">
    <property type="entry name" value="Big_2"/>
</dbReference>
<evidence type="ECO:0000256" key="2">
    <source>
        <dbReference type="SAM" id="SignalP"/>
    </source>
</evidence>
<dbReference type="NCBIfam" id="TIGR04183">
    <property type="entry name" value="Por_Secre_tail"/>
    <property type="match status" value="1"/>
</dbReference>
<dbReference type="InterPro" id="IPR008964">
    <property type="entry name" value="Invasin/intimin_cell_adhesion"/>
</dbReference>
<organism evidence="4 5">
    <name type="scientific">Flavivirga amylovorans</name>
    <dbReference type="NCBI Taxonomy" id="870486"/>
    <lineage>
        <taxon>Bacteria</taxon>
        <taxon>Pseudomonadati</taxon>
        <taxon>Bacteroidota</taxon>
        <taxon>Flavobacteriia</taxon>
        <taxon>Flavobacteriales</taxon>
        <taxon>Flavobacteriaceae</taxon>
        <taxon>Flavivirga</taxon>
    </lineage>
</organism>
<comment type="caution">
    <text evidence="4">The sequence shown here is derived from an EMBL/GenBank/DDBJ whole genome shotgun (WGS) entry which is preliminary data.</text>
</comment>
<feature type="signal peptide" evidence="2">
    <location>
        <begin position="1"/>
        <end position="27"/>
    </location>
</feature>
<dbReference type="PROSITE" id="PS50835">
    <property type="entry name" value="IG_LIKE"/>
    <property type="match status" value="1"/>
</dbReference>
<evidence type="ECO:0000313" key="4">
    <source>
        <dbReference type="EMBL" id="MDO5985790.1"/>
    </source>
</evidence>
<dbReference type="Gene3D" id="2.160.20.10">
    <property type="entry name" value="Single-stranded right-handed beta-helix, Pectin lyase-like"/>
    <property type="match status" value="1"/>
</dbReference>
<dbReference type="InterPro" id="IPR026444">
    <property type="entry name" value="Secre_tail"/>
</dbReference>
<keyword evidence="1 2" id="KW-0732">Signal</keyword>
<reference evidence="4" key="1">
    <citation type="submission" date="2023-07" db="EMBL/GenBank/DDBJ databases">
        <title>Two novel species in the genus Flavivirga.</title>
        <authorList>
            <person name="Kwon K."/>
        </authorList>
    </citation>
    <scope>NUCLEOTIDE SEQUENCE</scope>
    <source>
        <strain evidence="4">KACC 14157</strain>
    </source>
</reference>
<protein>
    <submittedName>
        <fullName evidence="4">Ig-like domain-containing protein</fullName>
    </submittedName>
</protein>
<dbReference type="Proteomes" id="UP001176891">
    <property type="component" value="Unassembled WGS sequence"/>
</dbReference>
<dbReference type="Gene3D" id="2.60.120.260">
    <property type="entry name" value="Galactose-binding domain-like"/>
    <property type="match status" value="1"/>
</dbReference>
<evidence type="ECO:0000256" key="1">
    <source>
        <dbReference type="ARBA" id="ARBA00022729"/>
    </source>
</evidence>
<proteinExistence type="predicted"/>
<dbReference type="SUPFAM" id="SSF51126">
    <property type="entry name" value="Pectin lyase-like"/>
    <property type="match status" value="1"/>
</dbReference>
<dbReference type="Pfam" id="PF02368">
    <property type="entry name" value="Big_2"/>
    <property type="match status" value="2"/>
</dbReference>
<dbReference type="InterPro" id="IPR011050">
    <property type="entry name" value="Pectin_lyase_fold/virulence"/>
</dbReference>
<dbReference type="Pfam" id="PF18962">
    <property type="entry name" value="Por_Secre_tail"/>
    <property type="match status" value="1"/>
</dbReference>
<dbReference type="SMART" id="SM00635">
    <property type="entry name" value="BID_2"/>
    <property type="match status" value="2"/>
</dbReference>
<dbReference type="InterPro" id="IPR007110">
    <property type="entry name" value="Ig-like_dom"/>
</dbReference>
<dbReference type="SUPFAM" id="SSF49373">
    <property type="entry name" value="Invasin/intimin cell-adhesion fragments"/>
    <property type="match status" value="2"/>
</dbReference>
<dbReference type="InterPro" id="IPR012334">
    <property type="entry name" value="Pectin_lyas_fold"/>
</dbReference>
<keyword evidence="5" id="KW-1185">Reference proteome</keyword>
<dbReference type="Gene3D" id="2.60.40.1080">
    <property type="match status" value="2"/>
</dbReference>
<dbReference type="EMBL" id="JAUOEM010000001">
    <property type="protein sequence ID" value="MDO5985790.1"/>
    <property type="molecule type" value="Genomic_DNA"/>
</dbReference>
<name>A0ABT8WVU8_9FLAO</name>
<evidence type="ECO:0000313" key="5">
    <source>
        <dbReference type="Proteomes" id="UP001176891"/>
    </source>
</evidence>
<feature type="domain" description="Ig-like" evidence="3">
    <location>
        <begin position="428"/>
        <end position="520"/>
    </location>
</feature>
<sequence length="864" mass="92149">MKFYKSIYQNLFPLFFMLFAISWHVKAQNEGNFYTDKINLVNQTVDLVADYGANGNDAVDDSAALKSAIADMTALTNGGKITIPAGTFYISKVQLANNIHIVVDKDAILKPVIGKGAPMLKIGAIKNNVPELLDVIQNVSIRCAQPGQKFTVDISDANWAGKNQNFFNSQTGDNFMVSDFHVLDNYSRISCVTVNHAVYNGVGQMSKNGLVKNISGEKMAYGYGIMQMKAGTNIFFKNLSGEGGATLRLESGGSIWTAPTNLLIDQVFARDISCINGKTAAMVSPHTRDNGSATIVNVTATNCSFAAEASNGFVAADETGTPGSFASVTFTNVHGIYGSTAQVKSKHFKYVPCAIKGLISSGLGPDNESHIGPSISAVLYDADTNDSGGNEAGDYVASFNNVTDEGFLHRFELFTNHDDNFKNCNANPVNGISINLSSADLEIGETVQLSETISPSNATDPSVTWSTSDASVATVNSNGLVTAQGNGTVTITVTATDGGYPATCTVNVGSITNVTGVSVSPTSASLLVGQTIGLTETVNPNNANDKTVVWSSNNTSVATVNSNGLVTAIGDGSATITVTTNDGGFTATSTITVTSSGGGGFTEILYDDFESGFGNWNDGGSDALLYTGGTFAHQGNNAANIQDNTSTSVITTNNLALSGSNEIKVEFWYRPESMDNSNEDFWLQISTNGGASYTTVQTWARNIDFQNGQFYSESVTISGFTLTNQTRLRFRCDASGNKDDVYIDEIRVSVSGSGSTSKNTSSKEDTNVALVEDNIKTEASFKIYPNPIDDNFNVAIKMYEKSNLDINIYTINGVLVKSKKFGDYRSGTHKINLSKFDLNMANSGIYILELRANNLVKHMRVIVK</sequence>
<evidence type="ECO:0000259" key="3">
    <source>
        <dbReference type="PROSITE" id="PS50835"/>
    </source>
</evidence>
<accession>A0ABT8WVU8</accession>
<gene>
    <name evidence="4" type="ORF">Q4Q39_00100</name>
</gene>
<feature type="chain" id="PRO_5045565930" evidence="2">
    <location>
        <begin position="28"/>
        <end position="864"/>
    </location>
</feature>